<comment type="caution">
    <text evidence="3">The sequence shown here is derived from an EMBL/GenBank/DDBJ whole genome shotgun (WGS) entry which is preliminary data.</text>
</comment>
<feature type="compositionally biased region" description="Basic and acidic residues" evidence="1">
    <location>
        <begin position="218"/>
        <end position="237"/>
    </location>
</feature>
<dbReference type="Proteomes" id="UP000814243">
    <property type="component" value="Unassembled WGS sequence"/>
</dbReference>
<feature type="signal peptide" evidence="2">
    <location>
        <begin position="1"/>
        <end position="18"/>
    </location>
</feature>
<evidence type="ECO:0000256" key="1">
    <source>
        <dbReference type="SAM" id="MobiDB-lite"/>
    </source>
</evidence>
<accession>A0A922MRK1</accession>
<feature type="compositionally biased region" description="Basic and acidic residues" evidence="1">
    <location>
        <begin position="116"/>
        <end position="140"/>
    </location>
</feature>
<keyword evidence="2" id="KW-0732">Signal</keyword>
<feature type="region of interest" description="Disordered" evidence="1">
    <location>
        <begin position="112"/>
        <end position="315"/>
    </location>
</feature>
<dbReference type="AlphaFoldDB" id="A0A922MRK1"/>
<feature type="compositionally biased region" description="Basic residues" evidence="1">
    <location>
        <begin position="238"/>
        <end position="248"/>
    </location>
</feature>
<evidence type="ECO:0000313" key="3">
    <source>
        <dbReference type="EMBL" id="KAH9641047.1"/>
    </source>
</evidence>
<evidence type="ECO:0000313" key="4">
    <source>
        <dbReference type="Proteomes" id="UP000814243"/>
    </source>
</evidence>
<feature type="compositionally biased region" description="Polar residues" evidence="1">
    <location>
        <begin position="159"/>
        <end position="171"/>
    </location>
</feature>
<reference evidence="3" key="1">
    <citation type="journal article" date="2021" name="G3 (Bethesda)">
        <title>Genome and transcriptome analysis of the beet armyworm Spodoptera exigua reveals targets for pest control. .</title>
        <authorList>
            <person name="Simon S."/>
            <person name="Breeschoten T."/>
            <person name="Jansen H.J."/>
            <person name="Dirks R.P."/>
            <person name="Schranz M.E."/>
            <person name="Ros V.I.D."/>
        </authorList>
    </citation>
    <scope>NUCLEOTIDE SEQUENCE</scope>
    <source>
        <strain evidence="3">TB_SE_WUR_2020</strain>
    </source>
</reference>
<feature type="compositionally biased region" description="Basic residues" evidence="1">
    <location>
        <begin position="271"/>
        <end position="292"/>
    </location>
</feature>
<proteinExistence type="predicted"/>
<organism evidence="3 4">
    <name type="scientific">Spodoptera exigua</name>
    <name type="common">Beet armyworm</name>
    <name type="synonym">Noctua fulgens</name>
    <dbReference type="NCBI Taxonomy" id="7107"/>
    <lineage>
        <taxon>Eukaryota</taxon>
        <taxon>Metazoa</taxon>
        <taxon>Ecdysozoa</taxon>
        <taxon>Arthropoda</taxon>
        <taxon>Hexapoda</taxon>
        <taxon>Insecta</taxon>
        <taxon>Pterygota</taxon>
        <taxon>Neoptera</taxon>
        <taxon>Endopterygota</taxon>
        <taxon>Lepidoptera</taxon>
        <taxon>Glossata</taxon>
        <taxon>Ditrysia</taxon>
        <taxon>Noctuoidea</taxon>
        <taxon>Noctuidae</taxon>
        <taxon>Amphipyrinae</taxon>
        <taxon>Spodoptera</taxon>
    </lineage>
</organism>
<name>A0A922MRK1_SPOEX</name>
<protein>
    <recommendedName>
        <fullName evidence="5">Seminal fluid protein</fullName>
    </recommendedName>
</protein>
<evidence type="ECO:0000256" key="2">
    <source>
        <dbReference type="SAM" id="SignalP"/>
    </source>
</evidence>
<sequence>MLQIDILFLCAVFIVVFDNSGDLYRLSTTIGERKTNHKTIGDYIDLNDLIKKRSDKNVPKDYVKDLLILSEPPIHLKCDKHGKCDEDLRKFSKINKKADLEWKHKRMPLGTSKRFRIVDNKTKKRPKIEMPERNPVEDAKNKRRPPPIFNKKNYLKETASGSDESQSISNESHVDSQGYESDSEESSSKERKKSGSSKKNVSKEASGDHSSASSESWEVEREVYESKSKSEEEFKEDRKRKKSKLKRKKDGDSSSETNSEDNSDVDEWSKEKKKRKKNSKKLKKKDTGKKLKKKEDSEVEESWEDNKNSGSDDIILQGNKIYRGFERRTKEDANKRRRLQHFMPKRYHWEASDFGDLGYYWYNGPKGMYPEPQTLIAVQK</sequence>
<dbReference type="EMBL" id="JACEFF010000258">
    <property type="protein sequence ID" value="KAH9641047.1"/>
    <property type="molecule type" value="Genomic_DNA"/>
</dbReference>
<gene>
    <name evidence="3" type="ORF">HF086_006327</name>
</gene>
<feature type="chain" id="PRO_5038082644" description="Seminal fluid protein" evidence="2">
    <location>
        <begin position="19"/>
        <end position="380"/>
    </location>
</feature>
<evidence type="ECO:0008006" key="5">
    <source>
        <dbReference type="Google" id="ProtNLM"/>
    </source>
</evidence>